<dbReference type="EMBL" id="JAAZIL010000085">
    <property type="protein sequence ID" value="NLZ24762.1"/>
    <property type="molecule type" value="Genomic_DNA"/>
</dbReference>
<proteinExistence type="predicted"/>
<comment type="caution">
    <text evidence="2">The sequence shown here is derived from an EMBL/GenBank/DDBJ whole genome shotgun (WGS) entry which is preliminary data.</text>
</comment>
<gene>
    <name evidence="2" type="ORF">GX888_03405</name>
</gene>
<accession>A0A847VEA3</accession>
<dbReference type="SUPFAM" id="SSF53098">
    <property type="entry name" value="Ribonuclease H-like"/>
    <property type="match status" value="1"/>
</dbReference>
<dbReference type="GO" id="GO:0003676">
    <property type="term" value="F:nucleic acid binding"/>
    <property type="evidence" value="ECO:0007669"/>
    <property type="project" value="InterPro"/>
</dbReference>
<reference evidence="2 3" key="1">
    <citation type="journal article" date="2020" name="Biotechnol. Biofuels">
        <title>New insights from the biogas microbiome by comprehensive genome-resolved metagenomics of nearly 1600 species originating from multiple anaerobic digesters.</title>
        <authorList>
            <person name="Campanaro S."/>
            <person name="Treu L."/>
            <person name="Rodriguez-R L.M."/>
            <person name="Kovalovszki A."/>
            <person name="Ziels R.M."/>
            <person name="Maus I."/>
            <person name="Zhu X."/>
            <person name="Kougias P.G."/>
            <person name="Basile A."/>
            <person name="Luo G."/>
            <person name="Schluter A."/>
            <person name="Konstantinidis K.T."/>
            <person name="Angelidaki I."/>
        </authorList>
    </citation>
    <scope>NUCLEOTIDE SEQUENCE [LARGE SCALE GENOMIC DNA]</scope>
    <source>
        <strain evidence="2">AS19jrsBPTG_9</strain>
    </source>
</reference>
<protein>
    <recommendedName>
        <fullName evidence="1">Exodeoxyribonuclease X-like C-terminal domain-containing protein</fullName>
    </recommendedName>
</protein>
<sequence length="151" mass="17893">MLEKKGIPVPDMICTLKVARNALVTDDDRDLESYSLQYLRYYLGLYQSEDKKQRKAHDALDDVYFLRDLYKYLEKNFTLSTENMLLISKQPQIMRVMTFGQYEGKTFEEIEREDRGYLEWIVAKMVDKPDLQWNAQLALDKGSRGRTQSLF</sequence>
<feature type="domain" description="Exodeoxyribonuclease X-like C-terminal" evidence="1">
    <location>
        <begin position="97"/>
        <end position="123"/>
    </location>
</feature>
<name>A0A847VEA3_9BACT</name>
<dbReference type="InterPro" id="IPR046768">
    <property type="entry name" value="ExoX-like_C"/>
</dbReference>
<dbReference type="InterPro" id="IPR012337">
    <property type="entry name" value="RNaseH-like_sf"/>
</dbReference>
<dbReference type="InterPro" id="IPR036397">
    <property type="entry name" value="RNaseH_sf"/>
</dbReference>
<evidence type="ECO:0000259" key="1">
    <source>
        <dbReference type="Pfam" id="PF20600"/>
    </source>
</evidence>
<dbReference type="Gene3D" id="3.30.420.10">
    <property type="entry name" value="Ribonuclease H-like superfamily/Ribonuclease H"/>
    <property type="match status" value="1"/>
</dbReference>
<dbReference type="AlphaFoldDB" id="A0A847VEA3"/>
<evidence type="ECO:0000313" key="2">
    <source>
        <dbReference type="EMBL" id="NLZ24762.1"/>
    </source>
</evidence>
<organism evidence="2 3">
    <name type="scientific">Candidatus Dojkabacteria bacterium</name>
    <dbReference type="NCBI Taxonomy" id="2099670"/>
    <lineage>
        <taxon>Bacteria</taxon>
        <taxon>Candidatus Dojkabacteria</taxon>
    </lineage>
</organism>
<dbReference type="Proteomes" id="UP000564033">
    <property type="component" value="Unassembled WGS sequence"/>
</dbReference>
<dbReference type="Pfam" id="PF20600">
    <property type="entry name" value="ExoX-like_C"/>
    <property type="match status" value="1"/>
</dbReference>
<evidence type="ECO:0000313" key="3">
    <source>
        <dbReference type="Proteomes" id="UP000564033"/>
    </source>
</evidence>